<keyword evidence="1" id="KW-0472">Membrane</keyword>
<keyword evidence="1" id="KW-0812">Transmembrane</keyword>
<feature type="transmembrane region" description="Helical" evidence="1">
    <location>
        <begin position="7"/>
        <end position="26"/>
    </location>
</feature>
<feature type="transmembrane region" description="Helical" evidence="1">
    <location>
        <begin position="201"/>
        <end position="219"/>
    </location>
</feature>
<feature type="transmembrane region" description="Helical" evidence="1">
    <location>
        <begin position="391"/>
        <end position="412"/>
    </location>
</feature>
<dbReference type="Pfam" id="PF09852">
    <property type="entry name" value="DUF2079"/>
    <property type="match status" value="1"/>
</dbReference>
<organism evidence="2 3">
    <name type="scientific">Sulfuracidifex tepidarius</name>
    <dbReference type="NCBI Taxonomy" id="1294262"/>
    <lineage>
        <taxon>Archaea</taxon>
        <taxon>Thermoproteota</taxon>
        <taxon>Thermoprotei</taxon>
        <taxon>Sulfolobales</taxon>
        <taxon>Sulfolobaceae</taxon>
        <taxon>Sulfuracidifex</taxon>
    </lineage>
</organism>
<dbReference type="RefSeq" id="WP_149564560.1">
    <property type="nucleotide sequence ID" value="NZ_AP018930.1"/>
</dbReference>
<feature type="transmembrane region" description="Helical" evidence="1">
    <location>
        <begin position="365"/>
        <end position="384"/>
    </location>
</feature>
<feature type="transmembrane region" description="Helical" evidence="1">
    <location>
        <begin position="259"/>
        <end position="278"/>
    </location>
</feature>
<evidence type="ECO:0000313" key="2">
    <source>
        <dbReference type="EMBL" id="BBG25605.1"/>
    </source>
</evidence>
<name>A0A510DZD1_9CREN</name>
<keyword evidence="1" id="KW-1133">Transmembrane helix</keyword>
<proteinExistence type="predicted"/>
<feature type="transmembrane region" description="Helical" evidence="1">
    <location>
        <begin position="225"/>
        <end position="252"/>
    </location>
</feature>
<reference evidence="3" key="1">
    <citation type="submission" date="2018-09" db="EMBL/GenBank/DDBJ databases">
        <title>Complete Genome Sequencing of Sulfolobus sp. JCM 16834.</title>
        <authorList>
            <person name="Kato S."/>
            <person name="Itoh T."/>
            <person name="Ohkuma M."/>
        </authorList>
    </citation>
    <scope>NUCLEOTIDE SEQUENCE [LARGE SCALE GENOMIC DNA]</scope>
    <source>
        <strain evidence="3">IC-007</strain>
    </source>
</reference>
<gene>
    <name evidence="2" type="ORF">IC007_0110</name>
</gene>
<evidence type="ECO:0000256" key="1">
    <source>
        <dbReference type="SAM" id="Phobius"/>
    </source>
</evidence>
<protein>
    <recommendedName>
        <fullName evidence="4">DUF2079 domain-containing protein</fullName>
    </recommendedName>
</protein>
<feature type="transmembrane region" description="Helical" evidence="1">
    <location>
        <begin position="128"/>
        <end position="147"/>
    </location>
</feature>
<dbReference type="EMBL" id="AP018930">
    <property type="protein sequence ID" value="BBG25605.1"/>
    <property type="molecule type" value="Genomic_DNA"/>
</dbReference>
<accession>A0A510DZD1</accession>
<feature type="transmembrane region" description="Helical" evidence="1">
    <location>
        <begin position="62"/>
        <end position="79"/>
    </location>
</feature>
<dbReference type="AlphaFoldDB" id="A0A510DZD1"/>
<evidence type="ECO:0008006" key="4">
    <source>
        <dbReference type="Google" id="ProtNLM"/>
    </source>
</evidence>
<dbReference type="Proteomes" id="UP000325030">
    <property type="component" value="Chromosome"/>
</dbReference>
<dbReference type="InterPro" id="IPR018650">
    <property type="entry name" value="STSV1_Orf64"/>
</dbReference>
<sequence>MKIEKAKYVIPSTFYVVWALAFLRVIPDSYFALAPASIVTVSSAAFLLVRKIIRVVKYEWKLLAVSLTISSFMILWMYLKYLSYETYAFDLGIFEQSLYTTAFSHRWFLDNPDMVTFYGSHPQGYVSLWNILFSPFMLLLLPLYALFPSPLTLFTVEALVVTTASVPLKKLVEVLNPRASRVVPYVYLGYPFLYLSSFYDFHLESFIPFFTFITLYFYLTMRWRYMWPLLVTYFTIIKVTPVLFLFSIPFLYRETREKIVALISGAGALLYLGFSTLMEKVPYDGKLYLVKNALTTTSFHYFGLRYNLFHVLYNIPLESMYLLFLLAPLLLLPLSKPLQMLPAWVWLAYSWFSLYVPYYNDLYQYNFIVIPFLFIAFSVSNINININSFKLSLVISFLVISSIAALTSVYGYDRGTASLEIPHIDQKIASINEVVSHMSGVIVASNSIFPHLANSMYTFCEAPPNVTPNYVFDSIYFHSNQINHYIKNGYHVIAEIPPYVALSRTEQSVLAFLPFNASFFVYPNNNRSFTVEPGVYNISFSRPFTGYVEGTELINATQALIEVNSSCLNISSYSFTYVTINEEFI</sequence>
<feature type="transmembrane region" description="Helical" evidence="1">
    <location>
        <begin position="341"/>
        <end position="359"/>
    </location>
</feature>
<feature type="transmembrane region" description="Helical" evidence="1">
    <location>
        <begin position="32"/>
        <end position="50"/>
    </location>
</feature>
<dbReference type="GeneID" id="41716628"/>
<evidence type="ECO:0000313" key="3">
    <source>
        <dbReference type="Proteomes" id="UP000325030"/>
    </source>
</evidence>
<feature type="transmembrane region" description="Helical" evidence="1">
    <location>
        <begin position="311"/>
        <end position="334"/>
    </location>
</feature>